<dbReference type="Pfam" id="PF03782">
    <property type="entry name" value="AMOP"/>
    <property type="match status" value="1"/>
</dbReference>
<sequence length="590" mass="67165">MFKFLLKCTGLYFRRNEKNSFNLPNCFAILRISFLFLASLFGCLISIKRSLVYILYSLETASLDTFQGLGWHLQTLSSTIFLIYWQWNGTLEALYDKILLKNSVRLKRWSRVIRIVILISLSIILFNTSRHVVTNVIREVNNRKDSYGQIIIRAIRHLFVLQYAVVENITFCIFMISIGSLAIELSDFNHQLSEEFTTNRSSKIAENKVITAHQMLTHFKSYTHLTDKVGIADKIFNLYIFTMMACSLPTAIFAPINLIHSEWNIDLLFNTYDVLSSFYKLCGLCILPAQVFTQLKFTHSILNRQIPNWSEEDKRLTRTIKIFADSIAQSSDGITVGGMTVITKSMILTCLSMIVPYIVLCLQLKIGIIESSSLINQICLSAFDLRSEQSKCRLLSIFARIMCCNLSVSLTATVIPIIIALLLFNFDVEVYAIIPQAIGAYYSLRYTAAEREKLCVEWHATDPGTANLYLPACPPNVELADNDPDFARDSIFASTSFFHQGADFCIRSTNDNGRAKNGRQQCCYKDGQLQIGPPGGGSEDLGASFKDHFGLDMSPWFYCCYKQPEEKKHLCDLYYEKRLSNDGSEYKVNQ</sequence>
<dbReference type="PANTHER" id="PTHR34492">
    <property type="entry name" value="GUSTATORY RECEPTOR FAMILY"/>
    <property type="match status" value="1"/>
</dbReference>
<name>A0AAD4MXI3_9BILA</name>
<evidence type="ECO:0000256" key="1">
    <source>
        <dbReference type="SAM" id="Phobius"/>
    </source>
</evidence>
<dbReference type="Proteomes" id="UP001201812">
    <property type="component" value="Unassembled WGS sequence"/>
</dbReference>
<dbReference type="InterPro" id="IPR005533">
    <property type="entry name" value="AMOP_dom"/>
</dbReference>
<proteinExistence type="predicted"/>
<feature type="transmembrane region" description="Helical" evidence="1">
    <location>
        <begin position="112"/>
        <end position="137"/>
    </location>
</feature>
<dbReference type="PANTHER" id="PTHR34492:SF2">
    <property type="entry name" value="G PROTEIN-COUPLED RECEPTOR"/>
    <property type="match status" value="1"/>
</dbReference>
<protein>
    <submittedName>
        <fullName evidence="3">AMOP domain-containing protein</fullName>
    </submittedName>
</protein>
<feature type="transmembrane region" description="Helical" evidence="1">
    <location>
        <begin position="68"/>
        <end position="87"/>
    </location>
</feature>
<feature type="transmembrane region" description="Helical" evidence="1">
    <location>
        <begin position="158"/>
        <end position="183"/>
    </location>
</feature>
<evidence type="ECO:0000259" key="2">
    <source>
        <dbReference type="PROSITE" id="PS50856"/>
    </source>
</evidence>
<reference evidence="3" key="1">
    <citation type="submission" date="2022-01" db="EMBL/GenBank/DDBJ databases">
        <title>Genome Sequence Resource for Two Populations of Ditylenchus destructor, the Migratory Endoparasitic Phytonematode.</title>
        <authorList>
            <person name="Zhang H."/>
            <person name="Lin R."/>
            <person name="Xie B."/>
        </authorList>
    </citation>
    <scope>NUCLEOTIDE SEQUENCE</scope>
    <source>
        <strain evidence="3">BazhouSP</strain>
    </source>
</reference>
<dbReference type="AlphaFoldDB" id="A0AAD4MXI3"/>
<keyword evidence="1" id="KW-0812">Transmembrane</keyword>
<feature type="transmembrane region" description="Helical" evidence="1">
    <location>
        <begin position="238"/>
        <end position="259"/>
    </location>
</feature>
<keyword evidence="1" id="KW-1133">Transmembrane helix</keyword>
<feature type="domain" description="AMOP" evidence="2">
    <location>
        <begin position="447"/>
        <end position="578"/>
    </location>
</feature>
<dbReference type="PROSITE" id="PS50856">
    <property type="entry name" value="AMOP"/>
    <property type="match status" value="1"/>
</dbReference>
<feature type="transmembrane region" description="Helical" evidence="1">
    <location>
        <begin position="28"/>
        <end position="47"/>
    </location>
</feature>
<keyword evidence="4" id="KW-1185">Reference proteome</keyword>
<keyword evidence="1" id="KW-0472">Membrane</keyword>
<accession>A0AAD4MXI3</accession>
<dbReference type="EMBL" id="JAKKPZ010000064">
    <property type="protein sequence ID" value="KAI1704706.1"/>
    <property type="molecule type" value="Genomic_DNA"/>
</dbReference>
<comment type="caution">
    <text evidence="3">The sequence shown here is derived from an EMBL/GenBank/DDBJ whole genome shotgun (WGS) entry which is preliminary data.</text>
</comment>
<organism evidence="3 4">
    <name type="scientific">Ditylenchus destructor</name>
    <dbReference type="NCBI Taxonomy" id="166010"/>
    <lineage>
        <taxon>Eukaryota</taxon>
        <taxon>Metazoa</taxon>
        <taxon>Ecdysozoa</taxon>
        <taxon>Nematoda</taxon>
        <taxon>Chromadorea</taxon>
        <taxon>Rhabditida</taxon>
        <taxon>Tylenchina</taxon>
        <taxon>Tylenchomorpha</taxon>
        <taxon>Sphaerularioidea</taxon>
        <taxon>Anguinidae</taxon>
        <taxon>Anguininae</taxon>
        <taxon>Ditylenchus</taxon>
    </lineage>
</organism>
<feature type="transmembrane region" description="Helical" evidence="1">
    <location>
        <begin position="397"/>
        <end position="424"/>
    </location>
</feature>
<evidence type="ECO:0000313" key="3">
    <source>
        <dbReference type="EMBL" id="KAI1704706.1"/>
    </source>
</evidence>
<evidence type="ECO:0000313" key="4">
    <source>
        <dbReference type="Proteomes" id="UP001201812"/>
    </source>
</evidence>
<gene>
    <name evidence="3" type="ORF">DdX_14062</name>
</gene>
<dbReference type="SMART" id="SM00723">
    <property type="entry name" value="AMOP"/>
    <property type="match status" value="1"/>
</dbReference>
<feature type="transmembrane region" description="Helical" evidence="1">
    <location>
        <begin position="341"/>
        <end position="360"/>
    </location>
</feature>